<sequence length="156" mass="17460">MDSGAKGHSIVSNITVDGGSTVFSPNIQGCNTANISMPVNSNSTPRGWSAKNEVPLAPLRNKNIKGLMDKVTDKKSFVQQNWAKLVQKVKNVEELADQMMGHGLTNEMYSEIMTCKTPEEKMRKLLQYVTVTESCCNHLFEKLCELQYCIMEELIQ</sequence>
<dbReference type="GO" id="GO:0045087">
    <property type="term" value="P:innate immune response"/>
    <property type="evidence" value="ECO:0007669"/>
    <property type="project" value="UniProtKB-KW"/>
</dbReference>
<evidence type="ECO:0000256" key="4">
    <source>
        <dbReference type="ARBA" id="ARBA00022859"/>
    </source>
</evidence>
<dbReference type="InterPro" id="IPR001315">
    <property type="entry name" value="CARD"/>
</dbReference>
<evidence type="ECO:0000256" key="5">
    <source>
        <dbReference type="ARBA" id="ARBA00023198"/>
    </source>
</evidence>
<proteinExistence type="predicted"/>
<comment type="subcellular location">
    <subcellularLocation>
        <location evidence="1">Cytoplasm</location>
        <location evidence="1">Cytosol</location>
    </subcellularLocation>
</comment>
<evidence type="ECO:0000256" key="2">
    <source>
        <dbReference type="ARBA" id="ARBA00022490"/>
    </source>
</evidence>
<evidence type="ECO:0000256" key="3">
    <source>
        <dbReference type="ARBA" id="ARBA00022588"/>
    </source>
</evidence>
<name>A0A401PHB4_SCYTO</name>
<dbReference type="AlphaFoldDB" id="A0A401PHB4"/>
<dbReference type="GO" id="GO:0042981">
    <property type="term" value="P:regulation of apoptotic process"/>
    <property type="evidence" value="ECO:0007669"/>
    <property type="project" value="InterPro"/>
</dbReference>
<dbReference type="OrthoDB" id="8888059at2759"/>
<dbReference type="InterPro" id="IPR011029">
    <property type="entry name" value="DEATH-like_dom_sf"/>
</dbReference>
<dbReference type="InterPro" id="IPR033516">
    <property type="entry name" value="CARD8/ASC/NALP1_CARD"/>
</dbReference>
<reference evidence="7 8" key="1">
    <citation type="journal article" date="2018" name="Nat. Ecol. Evol.">
        <title>Shark genomes provide insights into elasmobranch evolution and the origin of vertebrates.</title>
        <authorList>
            <person name="Hara Y"/>
            <person name="Yamaguchi K"/>
            <person name="Onimaru K"/>
            <person name="Kadota M"/>
            <person name="Koyanagi M"/>
            <person name="Keeley SD"/>
            <person name="Tatsumi K"/>
            <person name="Tanaka K"/>
            <person name="Motone F"/>
            <person name="Kageyama Y"/>
            <person name="Nozu R"/>
            <person name="Adachi N"/>
            <person name="Nishimura O"/>
            <person name="Nakagawa R"/>
            <person name="Tanegashima C"/>
            <person name="Kiyatake I"/>
            <person name="Matsumoto R"/>
            <person name="Murakumo K"/>
            <person name="Nishida K"/>
            <person name="Terakita A"/>
            <person name="Kuratani S"/>
            <person name="Sato K"/>
            <person name="Hyodo S Kuraku.S."/>
        </authorList>
    </citation>
    <scope>NUCLEOTIDE SEQUENCE [LARGE SCALE GENOMIC DNA]</scope>
</reference>
<dbReference type="GO" id="GO:0006954">
    <property type="term" value="P:inflammatory response"/>
    <property type="evidence" value="ECO:0007669"/>
    <property type="project" value="UniProtKB-KW"/>
</dbReference>
<evidence type="ECO:0000313" key="7">
    <source>
        <dbReference type="EMBL" id="GCB72520.1"/>
    </source>
</evidence>
<dbReference type="CDD" id="cd08330">
    <property type="entry name" value="CARD_ASC_NALP1"/>
    <property type="match status" value="1"/>
</dbReference>
<keyword evidence="2" id="KW-0963">Cytoplasm</keyword>
<evidence type="ECO:0000313" key="8">
    <source>
        <dbReference type="Proteomes" id="UP000288216"/>
    </source>
</evidence>
<dbReference type="OMA" id="LCELQYC"/>
<comment type="caution">
    <text evidence="7">The sequence shown here is derived from an EMBL/GenBank/DDBJ whole genome shotgun (WGS) entry which is preliminary data.</text>
</comment>
<dbReference type="EMBL" id="BFAA01000486">
    <property type="protein sequence ID" value="GCB72520.1"/>
    <property type="molecule type" value="Genomic_DNA"/>
</dbReference>
<dbReference type="InterPro" id="IPR051249">
    <property type="entry name" value="NLRP_Inflammasome"/>
</dbReference>
<keyword evidence="3" id="KW-0399">Innate immunity</keyword>
<dbReference type="Proteomes" id="UP000288216">
    <property type="component" value="Unassembled WGS sequence"/>
</dbReference>
<accession>A0A401PHB4</accession>
<feature type="domain" description="CARD" evidence="6">
    <location>
        <begin position="76"/>
        <end position="147"/>
    </location>
</feature>
<evidence type="ECO:0000256" key="1">
    <source>
        <dbReference type="ARBA" id="ARBA00004514"/>
    </source>
</evidence>
<keyword evidence="5" id="KW-0395">Inflammatory response</keyword>
<dbReference type="GO" id="GO:0005829">
    <property type="term" value="C:cytosol"/>
    <property type="evidence" value="ECO:0007669"/>
    <property type="project" value="UniProtKB-SubCell"/>
</dbReference>
<keyword evidence="4" id="KW-0391">Immunity</keyword>
<dbReference type="PANTHER" id="PTHR46985:SF2">
    <property type="entry name" value="APOPTOSIS-ASSOCIATED SPECK-LIKE PROTEIN CONTAINING A CARD"/>
    <property type="match status" value="1"/>
</dbReference>
<evidence type="ECO:0000259" key="6">
    <source>
        <dbReference type="Pfam" id="PF00619"/>
    </source>
</evidence>
<organism evidence="7 8">
    <name type="scientific">Scyliorhinus torazame</name>
    <name type="common">Cloudy catshark</name>
    <name type="synonym">Catulus torazame</name>
    <dbReference type="NCBI Taxonomy" id="75743"/>
    <lineage>
        <taxon>Eukaryota</taxon>
        <taxon>Metazoa</taxon>
        <taxon>Chordata</taxon>
        <taxon>Craniata</taxon>
        <taxon>Vertebrata</taxon>
        <taxon>Chondrichthyes</taxon>
        <taxon>Elasmobranchii</taxon>
        <taxon>Galeomorphii</taxon>
        <taxon>Galeoidea</taxon>
        <taxon>Carcharhiniformes</taxon>
        <taxon>Scyliorhinidae</taxon>
        <taxon>Scyliorhinus</taxon>
    </lineage>
</organism>
<dbReference type="Pfam" id="PF00619">
    <property type="entry name" value="CARD"/>
    <property type="match status" value="1"/>
</dbReference>
<dbReference type="Gene3D" id="1.10.533.10">
    <property type="entry name" value="Death Domain, Fas"/>
    <property type="match status" value="1"/>
</dbReference>
<dbReference type="SUPFAM" id="SSF47986">
    <property type="entry name" value="DEATH domain"/>
    <property type="match status" value="1"/>
</dbReference>
<keyword evidence="8" id="KW-1185">Reference proteome</keyword>
<gene>
    <name evidence="7" type="ORF">scyTo_0002039</name>
</gene>
<dbReference type="PANTHER" id="PTHR46985">
    <property type="entry name" value="NACHT, LRR AND PYD DOMAINS-CONTAINING PROTEIN 1"/>
    <property type="match status" value="1"/>
</dbReference>
<protein>
    <recommendedName>
        <fullName evidence="6">CARD domain-containing protein</fullName>
    </recommendedName>
</protein>